<dbReference type="Proteomes" id="UP000655410">
    <property type="component" value="Unassembled WGS sequence"/>
</dbReference>
<evidence type="ECO:0000313" key="1">
    <source>
        <dbReference type="EMBL" id="GGO87767.1"/>
    </source>
</evidence>
<dbReference type="EMBL" id="BMNI01000002">
    <property type="protein sequence ID" value="GGO87767.1"/>
    <property type="molecule type" value="Genomic_DNA"/>
</dbReference>
<proteinExistence type="predicted"/>
<reference evidence="2" key="1">
    <citation type="journal article" date="2019" name="Int. J. Syst. Evol. Microbiol.">
        <title>The Global Catalogue of Microorganisms (GCM) 10K type strain sequencing project: providing services to taxonomists for standard genome sequencing and annotation.</title>
        <authorList>
            <consortium name="The Broad Institute Genomics Platform"/>
            <consortium name="The Broad Institute Genome Sequencing Center for Infectious Disease"/>
            <person name="Wu L."/>
            <person name="Ma J."/>
        </authorList>
    </citation>
    <scope>NUCLEOTIDE SEQUENCE [LARGE SCALE GENOMIC DNA]</scope>
    <source>
        <strain evidence="2">CGMCC 4.7371</strain>
    </source>
</reference>
<evidence type="ECO:0000313" key="2">
    <source>
        <dbReference type="Proteomes" id="UP000655410"/>
    </source>
</evidence>
<gene>
    <name evidence="1" type="ORF">GCM10011584_13180</name>
</gene>
<accession>A0ABQ2N7X5</accession>
<organism evidence="1 2">
    <name type="scientific">Nocardioides phosphati</name>
    <dbReference type="NCBI Taxonomy" id="1867775"/>
    <lineage>
        <taxon>Bacteria</taxon>
        <taxon>Bacillati</taxon>
        <taxon>Actinomycetota</taxon>
        <taxon>Actinomycetes</taxon>
        <taxon>Propionibacteriales</taxon>
        <taxon>Nocardioidaceae</taxon>
        <taxon>Nocardioides</taxon>
    </lineage>
</organism>
<comment type="caution">
    <text evidence="1">The sequence shown here is derived from an EMBL/GenBank/DDBJ whole genome shotgun (WGS) entry which is preliminary data.</text>
</comment>
<name>A0ABQ2N7X5_9ACTN</name>
<keyword evidence="2" id="KW-1185">Reference proteome</keyword>
<sequence length="76" mass="7748">MVALGAGVVLLLVSVDPAAAALLVDVELLGIRGSVGLAMTRDQLGLAWATIRTGPTVVQFAAGVRLVRAEPRSLLA</sequence>
<protein>
    <submittedName>
        <fullName evidence="1">Uncharacterized protein</fullName>
    </submittedName>
</protein>